<evidence type="ECO:0000256" key="3">
    <source>
        <dbReference type="ARBA" id="ARBA00022960"/>
    </source>
</evidence>
<comment type="caution">
    <text evidence="10">The sequence shown here is derived from an EMBL/GenBank/DDBJ whole genome shotgun (WGS) entry which is preliminary data.</text>
</comment>
<keyword evidence="5 6" id="KW-0961">Cell wall biogenesis/degradation</keyword>
<dbReference type="GO" id="GO:0008360">
    <property type="term" value="P:regulation of cell shape"/>
    <property type="evidence" value="ECO:0007669"/>
    <property type="project" value="UniProtKB-UniRule"/>
</dbReference>
<evidence type="ECO:0000256" key="7">
    <source>
        <dbReference type="SAM" id="MobiDB-lite"/>
    </source>
</evidence>
<dbReference type="PANTHER" id="PTHR30582">
    <property type="entry name" value="L,D-TRANSPEPTIDASE"/>
    <property type="match status" value="1"/>
</dbReference>
<dbReference type="GO" id="GO:0016740">
    <property type="term" value="F:transferase activity"/>
    <property type="evidence" value="ECO:0007669"/>
    <property type="project" value="UniProtKB-KW"/>
</dbReference>
<dbReference type="AlphaFoldDB" id="A0A0F4LTQ1"/>
<evidence type="ECO:0000313" key="10">
    <source>
        <dbReference type="EMBL" id="KJY61669.1"/>
    </source>
</evidence>
<protein>
    <submittedName>
        <fullName evidence="10">ErfK family cell surface protein</fullName>
    </submittedName>
</protein>
<dbReference type="GO" id="GO:0071555">
    <property type="term" value="P:cell wall organization"/>
    <property type="evidence" value="ECO:0007669"/>
    <property type="project" value="UniProtKB-UniRule"/>
</dbReference>
<feature type="active site" description="Nucleophile" evidence="6">
    <location>
        <position position="187"/>
    </location>
</feature>
<dbReference type="EMBL" id="JXLG01000005">
    <property type="protein sequence ID" value="KJY61669.1"/>
    <property type="molecule type" value="Genomic_DNA"/>
</dbReference>
<dbReference type="PROSITE" id="PS52029">
    <property type="entry name" value="LD_TPASE"/>
    <property type="match status" value="1"/>
</dbReference>
<keyword evidence="4 6" id="KW-0573">Peptidoglycan synthesis</keyword>
<keyword evidence="3 6" id="KW-0133">Cell shape</keyword>
<evidence type="ECO:0000259" key="9">
    <source>
        <dbReference type="PROSITE" id="PS52029"/>
    </source>
</evidence>
<keyword evidence="8" id="KW-0732">Signal</keyword>
<reference evidence="10 11" key="1">
    <citation type="submission" date="2015-01" db="EMBL/GenBank/DDBJ databases">
        <title>Comparative genomics of the lactic acid bacteria isolated from the honey bee gut.</title>
        <authorList>
            <person name="Ellegaard K.M."/>
            <person name="Tamarit D."/>
            <person name="Javelind E."/>
            <person name="Olofsson T."/>
            <person name="Andersson S.G."/>
            <person name="Vasquez A."/>
        </authorList>
    </citation>
    <scope>NUCLEOTIDE SEQUENCE [LARGE SCALE GENOMIC DNA]</scope>
    <source>
        <strain evidence="10 11">Hma11</strain>
    </source>
</reference>
<dbReference type="InterPro" id="IPR050979">
    <property type="entry name" value="LD-transpeptidase"/>
</dbReference>
<comment type="pathway">
    <text evidence="1 6">Cell wall biogenesis; peptidoglycan biosynthesis.</text>
</comment>
<evidence type="ECO:0000313" key="11">
    <source>
        <dbReference type="Proteomes" id="UP000033682"/>
    </source>
</evidence>
<feature type="region of interest" description="Disordered" evidence="7">
    <location>
        <begin position="30"/>
        <end position="49"/>
    </location>
</feature>
<gene>
    <name evidence="10" type="ORF">JF72_09650</name>
</gene>
<evidence type="ECO:0000256" key="8">
    <source>
        <dbReference type="SAM" id="SignalP"/>
    </source>
</evidence>
<organism evidence="10 11">
    <name type="scientific">Lactobacillus apis</name>
    <dbReference type="NCBI Taxonomy" id="303541"/>
    <lineage>
        <taxon>Bacteria</taxon>
        <taxon>Bacillati</taxon>
        <taxon>Bacillota</taxon>
        <taxon>Bacilli</taxon>
        <taxon>Lactobacillales</taxon>
        <taxon>Lactobacillaceae</taxon>
        <taxon>Lactobacillus</taxon>
    </lineage>
</organism>
<dbReference type="InterPro" id="IPR005490">
    <property type="entry name" value="LD_TPept_cat_dom"/>
</dbReference>
<evidence type="ECO:0000256" key="2">
    <source>
        <dbReference type="ARBA" id="ARBA00022679"/>
    </source>
</evidence>
<dbReference type="RefSeq" id="WP_046307340.1">
    <property type="nucleotide sequence ID" value="NZ_CAMLQC010000008.1"/>
</dbReference>
<feature type="signal peptide" evidence="8">
    <location>
        <begin position="1"/>
        <end position="23"/>
    </location>
</feature>
<feature type="active site" description="Proton donor/acceptor" evidence="6">
    <location>
        <position position="160"/>
    </location>
</feature>
<dbReference type="UniPathway" id="UPA00219"/>
<dbReference type="PANTHER" id="PTHR30582:SF2">
    <property type="entry name" value="L,D-TRANSPEPTIDASE YCIB-RELATED"/>
    <property type="match status" value="1"/>
</dbReference>
<dbReference type="InterPro" id="IPR038063">
    <property type="entry name" value="Transpep_catalytic_dom"/>
</dbReference>
<proteinExistence type="predicted"/>
<keyword evidence="2" id="KW-0808">Transferase</keyword>
<dbReference type="SUPFAM" id="SSF141523">
    <property type="entry name" value="L,D-transpeptidase catalytic domain-like"/>
    <property type="match status" value="1"/>
</dbReference>
<dbReference type="HOGENOM" id="CLU_089260_1_0_9"/>
<dbReference type="Gene3D" id="2.40.440.10">
    <property type="entry name" value="L,D-transpeptidase catalytic domain-like"/>
    <property type="match status" value="1"/>
</dbReference>
<dbReference type="CDD" id="cd16913">
    <property type="entry name" value="YkuD_like"/>
    <property type="match status" value="1"/>
</dbReference>
<accession>A0A0F4LTQ1</accession>
<feature type="domain" description="L,D-TPase catalytic" evidence="9">
    <location>
        <begin position="84"/>
        <end position="211"/>
    </location>
</feature>
<dbReference type="PATRIC" id="fig|303541.3.peg.1123"/>
<evidence type="ECO:0000256" key="5">
    <source>
        <dbReference type="ARBA" id="ARBA00023316"/>
    </source>
</evidence>
<name>A0A0F4LTQ1_9LACO</name>
<dbReference type="Proteomes" id="UP000033682">
    <property type="component" value="Unassembled WGS sequence"/>
</dbReference>
<keyword evidence="11" id="KW-1185">Reference proteome</keyword>
<dbReference type="GO" id="GO:0071972">
    <property type="term" value="F:peptidoglycan L,D-transpeptidase activity"/>
    <property type="evidence" value="ECO:0007669"/>
    <property type="project" value="TreeGrafter"/>
</dbReference>
<dbReference type="STRING" id="303541.JF72_09650"/>
<sequence>MKNNLLKPLTTFFILLICAISLARVSMPPTQESANLPQKQSTANKSAVSYRPYKDPKTLNVPINWRKPSQSIPYPKVKRLENDLTIRVSLKGNRVYILRDNHVVYTMISSAGEYHNGKSYTPTGTFKIQNNRGSSFYNPKLNEGANYWTSFDTDNVYLFHSVPVKTNGKYNKKEAKKLGIKPSSHGCIRLSVPDAYWIMKHVPANTEVIIKNN</sequence>
<evidence type="ECO:0000256" key="1">
    <source>
        <dbReference type="ARBA" id="ARBA00004752"/>
    </source>
</evidence>
<evidence type="ECO:0000256" key="6">
    <source>
        <dbReference type="PROSITE-ProRule" id="PRU01373"/>
    </source>
</evidence>
<feature type="chain" id="PRO_5038421396" evidence="8">
    <location>
        <begin position="24"/>
        <end position="213"/>
    </location>
</feature>
<dbReference type="GO" id="GO:0018104">
    <property type="term" value="P:peptidoglycan-protein cross-linking"/>
    <property type="evidence" value="ECO:0007669"/>
    <property type="project" value="TreeGrafter"/>
</dbReference>
<evidence type="ECO:0000256" key="4">
    <source>
        <dbReference type="ARBA" id="ARBA00022984"/>
    </source>
</evidence>
<dbReference type="GO" id="GO:0005576">
    <property type="term" value="C:extracellular region"/>
    <property type="evidence" value="ECO:0007669"/>
    <property type="project" value="TreeGrafter"/>
</dbReference>
<feature type="compositionally biased region" description="Polar residues" evidence="7">
    <location>
        <begin position="30"/>
        <end position="47"/>
    </location>
</feature>
<dbReference type="Pfam" id="PF03734">
    <property type="entry name" value="YkuD"/>
    <property type="match status" value="1"/>
</dbReference>